<name>A0ABX1C266_9ACTN</name>
<feature type="transmembrane region" description="Helical" evidence="2">
    <location>
        <begin position="47"/>
        <end position="67"/>
    </location>
</feature>
<sequence length="248" mass="26054">MRERTPATPGESTGPATPGTTITSDRTSESTSNGGTPSPRRRRTRRAAATALLALAGALATAGPAGAVTPPWTAAVTAPAFLSAGELPPHWGSEWRALPPAAGLPETQPFCVAGLLPRTGVWHREFTTEFETNARQITLRAESAAAARKLTATLERAFENCADRVTTEDPGASATGEDYGPIDVEDGAHVYGVGIARPESSTDRHLFGVGRDGRTVTVVSWGEMGKLDGAPVADFRDTTRTAVDKLHR</sequence>
<keyword evidence="2" id="KW-0472">Membrane</keyword>
<evidence type="ECO:0000256" key="1">
    <source>
        <dbReference type="SAM" id="MobiDB-lite"/>
    </source>
</evidence>
<dbReference type="Proteomes" id="UP000695264">
    <property type="component" value="Unassembled WGS sequence"/>
</dbReference>
<protein>
    <recommendedName>
        <fullName evidence="5">Sensor domain-containing protein</fullName>
    </recommendedName>
</protein>
<organism evidence="3 4">
    <name type="scientific">Streptomyces zingiberis</name>
    <dbReference type="NCBI Taxonomy" id="2053010"/>
    <lineage>
        <taxon>Bacteria</taxon>
        <taxon>Bacillati</taxon>
        <taxon>Actinomycetota</taxon>
        <taxon>Actinomycetes</taxon>
        <taxon>Kitasatosporales</taxon>
        <taxon>Streptomycetaceae</taxon>
        <taxon>Streptomyces</taxon>
    </lineage>
</organism>
<evidence type="ECO:0000313" key="3">
    <source>
        <dbReference type="EMBL" id="NJQ03936.1"/>
    </source>
</evidence>
<evidence type="ECO:0008006" key="5">
    <source>
        <dbReference type="Google" id="ProtNLM"/>
    </source>
</evidence>
<feature type="compositionally biased region" description="Polar residues" evidence="1">
    <location>
        <begin position="10"/>
        <end position="33"/>
    </location>
</feature>
<dbReference type="RefSeq" id="WP_168104559.1">
    <property type="nucleotide sequence ID" value="NZ_JAATEN010000035.1"/>
</dbReference>
<dbReference type="EMBL" id="JAATEN010000035">
    <property type="protein sequence ID" value="NJQ03936.1"/>
    <property type="molecule type" value="Genomic_DNA"/>
</dbReference>
<accession>A0ABX1C266</accession>
<keyword evidence="2" id="KW-0812">Transmembrane</keyword>
<feature type="region of interest" description="Disordered" evidence="1">
    <location>
        <begin position="1"/>
        <end position="45"/>
    </location>
</feature>
<keyword evidence="4" id="KW-1185">Reference proteome</keyword>
<proteinExistence type="predicted"/>
<keyword evidence="2" id="KW-1133">Transmembrane helix</keyword>
<reference evidence="3 4" key="1">
    <citation type="submission" date="2020-03" db="EMBL/GenBank/DDBJ databases">
        <title>WGS of actinomycetes isolated from Thailand.</title>
        <authorList>
            <person name="Thawai C."/>
        </authorList>
    </citation>
    <scope>NUCLEOTIDE SEQUENCE [LARGE SCALE GENOMIC DNA]</scope>
    <source>
        <strain evidence="3 4">PLAI 1-29</strain>
    </source>
</reference>
<comment type="caution">
    <text evidence="3">The sequence shown here is derived from an EMBL/GenBank/DDBJ whole genome shotgun (WGS) entry which is preliminary data.</text>
</comment>
<evidence type="ECO:0000256" key="2">
    <source>
        <dbReference type="SAM" id="Phobius"/>
    </source>
</evidence>
<evidence type="ECO:0000313" key="4">
    <source>
        <dbReference type="Proteomes" id="UP000695264"/>
    </source>
</evidence>
<gene>
    <name evidence="3" type="ORF">HCK00_26365</name>
</gene>